<feature type="region of interest" description="Disordered" evidence="1">
    <location>
        <begin position="173"/>
        <end position="197"/>
    </location>
</feature>
<dbReference type="InterPro" id="IPR025591">
    <property type="entry name" value="RloB"/>
</dbReference>
<dbReference type="Pfam" id="PF13707">
    <property type="entry name" value="RloB"/>
    <property type="match status" value="1"/>
</dbReference>
<accession>A0A6L5GPF9</accession>
<proteinExistence type="predicted"/>
<name>A0A6L5GPF9_9FIRM</name>
<dbReference type="AlphaFoldDB" id="A0A6L5GPF9"/>
<protein>
    <submittedName>
        <fullName evidence="2">RloB domain-containing protein</fullName>
    </submittedName>
</protein>
<keyword evidence="3" id="KW-1185">Reference proteome</keyword>
<evidence type="ECO:0000313" key="2">
    <source>
        <dbReference type="EMBL" id="MQM72008.1"/>
    </source>
</evidence>
<dbReference type="Proteomes" id="UP000473648">
    <property type="component" value="Unassembled WGS sequence"/>
</dbReference>
<dbReference type="EMBL" id="VOGB01000003">
    <property type="protein sequence ID" value="MQM72008.1"/>
    <property type="molecule type" value="Genomic_DNA"/>
</dbReference>
<feature type="compositionally biased region" description="Basic and acidic residues" evidence="1">
    <location>
        <begin position="173"/>
        <end position="196"/>
    </location>
</feature>
<reference evidence="2" key="1">
    <citation type="journal article" date="2020" name="Appl. Environ. Microbiol.">
        <title>Medium-Chain Fatty Acid Synthesis by 'Candidatus Weimeria bifida' gen. nov., sp. nov., and 'Candidatus Pseudoramibacter fermentans' sp. nov.</title>
        <authorList>
            <person name="Scarborough M.J."/>
            <person name="Myers K.S."/>
            <person name="Donohue T.J."/>
            <person name="Noguera D.R."/>
        </authorList>
    </citation>
    <scope>NUCLEOTIDE SEQUENCE</scope>
    <source>
        <strain evidence="2">EUB1.1</strain>
    </source>
</reference>
<evidence type="ECO:0000256" key="1">
    <source>
        <dbReference type="SAM" id="MobiDB-lite"/>
    </source>
</evidence>
<organism evidence="2 3">
    <name type="scientific">Candidatus Pseudoramibacter fermentans</name>
    <dbReference type="NCBI Taxonomy" id="2594427"/>
    <lineage>
        <taxon>Bacteria</taxon>
        <taxon>Bacillati</taxon>
        <taxon>Bacillota</taxon>
        <taxon>Clostridia</taxon>
        <taxon>Eubacteriales</taxon>
        <taxon>Eubacteriaceae</taxon>
        <taxon>Pseudoramibacter</taxon>
    </lineage>
</organism>
<gene>
    <name evidence="2" type="ORF">FRC53_00935</name>
</gene>
<comment type="caution">
    <text evidence="2">The sequence shown here is derived from an EMBL/GenBank/DDBJ whole genome shotgun (WGS) entry which is preliminary data.</text>
</comment>
<sequence>MSTKRARDGSRRKRRTHFRPLRLKNYLIVTDGEQTEKNYFEGLRDYLPADAKEKIRLKVVKAKNAKKLIEKCLDEQAQGAQFSETWLVFDRDRVPNFDQILKQARAEGIETAWSNPCIEVWFSAYFGSLLSISESKICCEKFADLYKKKTAQEYKKSNPNIYKILYENGDEQQAIRRSENRRRSQKADARLSDPSDRVGCTEVDRLVKAIRENAG</sequence>
<evidence type="ECO:0000313" key="3">
    <source>
        <dbReference type="Proteomes" id="UP000473648"/>
    </source>
</evidence>